<accession>A0ACA9R3L1</accession>
<evidence type="ECO:0000313" key="2">
    <source>
        <dbReference type="Proteomes" id="UP000789525"/>
    </source>
</evidence>
<sequence length="115" mass="13341">CFGGPECVTQWDQSQQKSVSRMLSRQYNAYMLFYERSTDSQSSSDVLQNKVTNVPGDIYNSIWEENINFLQDKNIFDTGYFNLMIYVLDSVKLNECPTIFVNGEEIDLTLRSIQL</sequence>
<feature type="non-terminal residue" evidence="1">
    <location>
        <position position="1"/>
    </location>
</feature>
<feature type="non-terminal residue" evidence="1">
    <location>
        <position position="115"/>
    </location>
</feature>
<name>A0ACA9R3L1_9GLOM</name>
<evidence type="ECO:0000313" key="1">
    <source>
        <dbReference type="EMBL" id="CAG8775092.1"/>
    </source>
</evidence>
<comment type="caution">
    <text evidence="1">The sequence shown here is derived from an EMBL/GenBank/DDBJ whole genome shotgun (WGS) entry which is preliminary data.</text>
</comment>
<reference evidence="1" key="1">
    <citation type="submission" date="2021-06" db="EMBL/GenBank/DDBJ databases">
        <authorList>
            <person name="Kallberg Y."/>
            <person name="Tangrot J."/>
            <person name="Rosling A."/>
        </authorList>
    </citation>
    <scope>NUCLEOTIDE SEQUENCE</scope>
    <source>
        <strain evidence="1">CL356</strain>
    </source>
</reference>
<dbReference type="Proteomes" id="UP000789525">
    <property type="component" value="Unassembled WGS sequence"/>
</dbReference>
<gene>
    <name evidence="1" type="ORF">ACOLOM_LOCUS14041</name>
</gene>
<keyword evidence="2" id="KW-1185">Reference proteome</keyword>
<organism evidence="1 2">
    <name type="scientific">Acaulospora colombiana</name>
    <dbReference type="NCBI Taxonomy" id="27376"/>
    <lineage>
        <taxon>Eukaryota</taxon>
        <taxon>Fungi</taxon>
        <taxon>Fungi incertae sedis</taxon>
        <taxon>Mucoromycota</taxon>
        <taxon>Glomeromycotina</taxon>
        <taxon>Glomeromycetes</taxon>
        <taxon>Diversisporales</taxon>
        <taxon>Acaulosporaceae</taxon>
        <taxon>Acaulospora</taxon>
    </lineage>
</organism>
<proteinExistence type="predicted"/>
<dbReference type="EMBL" id="CAJVPT010067534">
    <property type="protein sequence ID" value="CAG8775092.1"/>
    <property type="molecule type" value="Genomic_DNA"/>
</dbReference>
<protein>
    <submittedName>
        <fullName evidence="1">9196_t:CDS:1</fullName>
    </submittedName>
</protein>